<organism evidence="1 2">
    <name type="scientific">Trema orientale</name>
    <name type="common">Charcoal tree</name>
    <name type="synonym">Celtis orientalis</name>
    <dbReference type="NCBI Taxonomy" id="63057"/>
    <lineage>
        <taxon>Eukaryota</taxon>
        <taxon>Viridiplantae</taxon>
        <taxon>Streptophyta</taxon>
        <taxon>Embryophyta</taxon>
        <taxon>Tracheophyta</taxon>
        <taxon>Spermatophyta</taxon>
        <taxon>Magnoliopsida</taxon>
        <taxon>eudicotyledons</taxon>
        <taxon>Gunneridae</taxon>
        <taxon>Pentapetalae</taxon>
        <taxon>rosids</taxon>
        <taxon>fabids</taxon>
        <taxon>Rosales</taxon>
        <taxon>Cannabaceae</taxon>
        <taxon>Trema</taxon>
    </lineage>
</organism>
<dbReference type="AlphaFoldDB" id="A0A2P5FZB6"/>
<dbReference type="OrthoDB" id="1166507at2759"/>
<protein>
    <submittedName>
        <fullName evidence="1">Uncharacterized protein</fullName>
    </submittedName>
</protein>
<name>A0A2P5FZB6_TREOI</name>
<dbReference type="EMBL" id="JXTC01000003">
    <property type="protein sequence ID" value="POO03117.1"/>
    <property type="molecule type" value="Genomic_DNA"/>
</dbReference>
<reference evidence="2" key="1">
    <citation type="submission" date="2016-06" db="EMBL/GenBank/DDBJ databases">
        <title>Parallel loss of symbiosis genes in relatives of nitrogen-fixing non-legume Parasponia.</title>
        <authorList>
            <person name="Van Velzen R."/>
            <person name="Holmer R."/>
            <person name="Bu F."/>
            <person name="Rutten L."/>
            <person name="Van Zeijl A."/>
            <person name="Liu W."/>
            <person name="Santuari L."/>
            <person name="Cao Q."/>
            <person name="Sharma T."/>
            <person name="Shen D."/>
            <person name="Roswanjaya Y."/>
            <person name="Wardhani T."/>
            <person name="Kalhor M.S."/>
            <person name="Jansen J."/>
            <person name="Van den Hoogen J."/>
            <person name="Gungor B."/>
            <person name="Hartog M."/>
            <person name="Hontelez J."/>
            <person name="Verver J."/>
            <person name="Yang W.-C."/>
            <person name="Schijlen E."/>
            <person name="Repin R."/>
            <person name="Schilthuizen M."/>
            <person name="Schranz E."/>
            <person name="Heidstra R."/>
            <person name="Miyata K."/>
            <person name="Fedorova E."/>
            <person name="Kohlen W."/>
            <person name="Bisseling T."/>
            <person name="Smit S."/>
            <person name="Geurts R."/>
        </authorList>
    </citation>
    <scope>NUCLEOTIDE SEQUENCE [LARGE SCALE GENOMIC DNA]</scope>
    <source>
        <strain evidence="2">cv. RG33-2</strain>
    </source>
</reference>
<comment type="caution">
    <text evidence="1">The sequence shown here is derived from an EMBL/GenBank/DDBJ whole genome shotgun (WGS) entry which is preliminary data.</text>
</comment>
<evidence type="ECO:0000313" key="2">
    <source>
        <dbReference type="Proteomes" id="UP000237000"/>
    </source>
</evidence>
<evidence type="ECO:0000313" key="1">
    <source>
        <dbReference type="EMBL" id="POO03117.1"/>
    </source>
</evidence>
<keyword evidence="2" id="KW-1185">Reference proteome</keyword>
<accession>A0A2P5FZB6</accession>
<gene>
    <name evidence="1" type="ORF">TorRG33x02_011780</name>
</gene>
<dbReference type="InParanoid" id="A0A2P5FZB6"/>
<dbReference type="Proteomes" id="UP000237000">
    <property type="component" value="Unassembled WGS sequence"/>
</dbReference>
<sequence length="222" mass="24797">MNMKELEHLFKVAKDAHSAIHEEIAARQSSTEEKLAQLTALVTELTINIKHMRIDIAQLSTKVVAISSTLETCHIDALVHTSIVNQSFWLFFFTTSLSKRAYSRSPVGFNTKYFTTAPTVAPTIPPLEQVYRFVAPQGRYMPQQQFINGLRPEIRSGVLLHPHHSLEETYQKALELEEYLCTFSSYQGFSAAPCPSYSTLALPPVSQTASGTTSTSTSMKPR</sequence>
<proteinExistence type="predicted"/>